<proteinExistence type="predicted"/>
<dbReference type="Pfam" id="PF04909">
    <property type="entry name" value="Amidohydro_2"/>
    <property type="match status" value="1"/>
</dbReference>
<dbReference type="SUPFAM" id="SSF51556">
    <property type="entry name" value="Metallo-dependent hydrolases"/>
    <property type="match status" value="1"/>
</dbReference>
<protein>
    <submittedName>
        <fullName evidence="3">Amidohydrolase family protein</fullName>
    </submittedName>
</protein>
<evidence type="ECO:0000256" key="1">
    <source>
        <dbReference type="ARBA" id="ARBA00023239"/>
    </source>
</evidence>
<dbReference type="RefSeq" id="WP_379794808.1">
    <property type="nucleotide sequence ID" value="NZ_JBHTBF010000003.1"/>
</dbReference>
<evidence type="ECO:0000313" key="3">
    <source>
        <dbReference type="EMBL" id="MFC7319138.1"/>
    </source>
</evidence>
<name>A0ABD6AH09_9EURY</name>
<keyword evidence="4" id="KW-1185">Reference proteome</keyword>
<dbReference type="InterPro" id="IPR006680">
    <property type="entry name" value="Amidohydro-rel"/>
</dbReference>
<keyword evidence="1" id="KW-0456">Lyase</keyword>
<comment type="caution">
    <text evidence="3">The sequence shown here is derived from an EMBL/GenBank/DDBJ whole genome shotgun (WGS) entry which is preliminary data.</text>
</comment>
<dbReference type="InterPro" id="IPR032466">
    <property type="entry name" value="Metal_Hydrolase"/>
</dbReference>
<evidence type="ECO:0000313" key="4">
    <source>
        <dbReference type="Proteomes" id="UP001596547"/>
    </source>
</evidence>
<dbReference type="Gene3D" id="3.20.20.140">
    <property type="entry name" value="Metal-dependent hydrolases"/>
    <property type="match status" value="1"/>
</dbReference>
<organism evidence="3 4">
    <name type="scientific">Halomarina halobia</name>
    <dbReference type="NCBI Taxonomy" id="3033386"/>
    <lineage>
        <taxon>Archaea</taxon>
        <taxon>Methanobacteriati</taxon>
        <taxon>Methanobacteriota</taxon>
        <taxon>Stenosarchaea group</taxon>
        <taxon>Halobacteria</taxon>
        <taxon>Halobacteriales</taxon>
        <taxon>Natronomonadaceae</taxon>
        <taxon>Halomarina</taxon>
    </lineage>
</organism>
<gene>
    <name evidence="3" type="ORF">ACFQPE_20425</name>
</gene>
<dbReference type="Proteomes" id="UP001596547">
    <property type="component" value="Unassembled WGS sequence"/>
</dbReference>
<reference evidence="3 4" key="1">
    <citation type="journal article" date="2019" name="Int. J. Syst. Evol. Microbiol.">
        <title>The Global Catalogue of Microorganisms (GCM) 10K type strain sequencing project: providing services to taxonomists for standard genome sequencing and annotation.</title>
        <authorList>
            <consortium name="The Broad Institute Genomics Platform"/>
            <consortium name="The Broad Institute Genome Sequencing Center for Infectious Disease"/>
            <person name="Wu L."/>
            <person name="Ma J."/>
        </authorList>
    </citation>
    <scope>NUCLEOTIDE SEQUENCE [LARGE SCALE GENOMIC DNA]</scope>
    <source>
        <strain evidence="3 4">PSR21</strain>
    </source>
</reference>
<dbReference type="PANTHER" id="PTHR21240:SF28">
    <property type="entry name" value="ISO-OROTATE DECARBOXYLASE (EUROFUNG)"/>
    <property type="match status" value="1"/>
</dbReference>
<accession>A0ABD6AH09</accession>
<dbReference type="EMBL" id="JBHTBF010000003">
    <property type="protein sequence ID" value="MFC7319138.1"/>
    <property type="molecule type" value="Genomic_DNA"/>
</dbReference>
<dbReference type="InterPro" id="IPR032465">
    <property type="entry name" value="ACMSD"/>
</dbReference>
<sequence length="348" mass="39955">MTVIDSDVHLTVHPEDLAEYLHEPHRTHVSNTTYGTPFPSSGWDQWMGGKIDDNWSTFTTTEAIEEFCEEFHIDYPIINTFDPLGKFPQNELAIDLMRGYNDYVLDRILGENDEYKALIALATQDPEKAAEELDRLGDEDQFVGAYIGTTGSHPPLGDPSYDVMYQAAEDHDLSIAFHGNAEDFMFEFPRQNQALNKFLQVHTLAHTWSQELTLVSLITEGVPEKFPSLNFIFLESGIGWVPYTMYRLNKEYSIRRNEAPLLEKSPEEYIRESCYFATQPLGEPNDPTHMNGLIEMLGTENLMYASDYPHWDFDHPSGVDKHLRSHFSADQRKQVLYDTPVEAFKLDI</sequence>
<dbReference type="GO" id="GO:0016829">
    <property type="term" value="F:lyase activity"/>
    <property type="evidence" value="ECO:0007669"/>
    <property type="project" value="UniProtKB-KW"/>
</dbReference>
<dbReference type="AlphaFoldDB" id="A0ABD6AH09"/>
<evidence type="ECO:0000259" key="2">
    <source>
        <dbReference type="Pfam" id="PF04909"/>
    </source>
</evidence>
<feature type="domain" description="Amidohydrolase-related" evidence="2">
    <location>
        <begin position="97"/>
        <end position="346"/>
    </location>
</feature>
<dbReference type="PANTHER" id="PTHR21240">
    <property type="entry name" value="2-AMINO-3-CARBOXYLMUCONATE-6-SEMIALDEHYDE DECARBOXYLASE"/>
    <property type="match status" value="1"/>
</dbReference>